<accession>A0A7S4P3E5</accession>
<dbReference type="AlphaFoldDB" id="A0A7S4P3E5"/>
<name>A0A7S4P3E5_9EUKA</name>
<organism evidence="1">
    <name type="scientific">Paramoeba aestuarina</name>
    <dbReference type="NCBI Taxonomy" id="180227"/>
    <lineage>
        <taxon>Eukaryota</taxon>
        <taxon>Amoebozoa</taxon>
        <taxon>Discosea</taxon>
        <taxon>Flabellinia</taxon>
        <taxon>Dactylopodida</taxon>
        <taxon>Paramoebidae</taxon>
        <taxon>Paramoeba</taxon>
    </lineage>
</organism>
<sequence length="106" mass="11643">MAHSLPPSLPFITLCPLDPPPSTPFEALSLPPSTFTSSSLPSISSSFLRPEFVVNEVVSHCYRTSQKSREEVQGGGRRMETNYEEFPGKMDHTTLVCFVVGQVEVA</sequence>
<proteinExistence type="predicted"/>
<gene>
    <name evidence="1" type="ORF">NAES01612_LOCUS18547</name>
</gene>
<dbReference type="EMBL" id="HBKR01028452">
    <property type="protein sequence ID" value="CAE2322383.1"/>
    <property type="molecule type" value="Transcribed_RNA"/>
</dbReference>
<protein>
    <submittedName>
        <fullName evidence="1">Uncharacterized protein</fullName>
    </submittedName>
</protein>
<reference evidence="1" key="1">
    <citation type="submission" date="2021-01" db="EMBL/GenBank/DDBJ databases">
        <authorList>
            <person name="Corre E."/>
            <person name="Pelletier E."/>
            <person name="Niang G."/>
            <person name="Scheremetjew M."/>
            <person name="Finn R."/>
            <person name="Kale V."/>
            <person name="Holt S."/>
            <person name="Cochrane G."/>
            <person name="Meng A."/>
            <person name="Brown T."/>
            <person name="Cohen L."/>
        </authorList>
    </citation>
    <scope>NUCLEOTIDE SEQUENCE</scope>
    <source>
        <strain evidence="1">SoJaBio B1-5/56/2</strain>
    </source>
</reference>
<evidence type="ECO:0000313" key="1">
    <source>
        <dbReference type="EMBL" id="CAE2322383.1"/>
    </source>
</evidence>